<evidence type="ECO:0000313" key="2">
    <source>
        <dbReference type="EMBL" id="SEM48154.1"/>
    </source>
</evidence>
<evidence type="ECO:0008006" key="4">
    <source>
        <dbReference type="Google" id="ProtNLM"/>
    </source>
</evidence>
<evidence type="ECO:0000256" key="1">
    <source>
        <dbReference type="SAM" id="Phobius"/>
    </source>
</evidence>
<keyword evidence="3" id="KW-1185">Reference proteome</keyword>
<sequence length="101" mass="11320">MDSTWDLLLALAFLALGIAFRMGKCADWVLGKDETVRAKYNEETSMRFFSVLMFILSACNWVSVIGNNIGSTAMVMVGIALNLIVLIIGMVYFLKSKKFRK</sequence>
<proteinExistence type="predicted"/>
<protein>
    <recommendedName>
        <fullName evidence="4">DUF3784 domain-containing protein</fullName>
    </recommendedName>
</protein>
<gene>
    <name evidence="2" type="ORF">SAMN05216180_0171</name>
</gene>
<feature type="transmembrane region" description="Helical" evidence="1">
    <location>
        <begin position="47"/>
        <end position="66"/>
    </location>
</feature>
<keyword evidence="1" id="KW-1133">Transmembrane helix</keyword>
<name>A0A1H7YQM8_9FIRM</name>
<feature type="transmembrane region" description="Helical" evidence="1">
    <location>
        <begin position="73"/>
        <end position="94"/>
    </location>
</feature>
<dbReference type="EMBL" id="FOCG01000001">
    <property type="protein sequence ID" value="SEM48154.1"/>
    <property type="molecule type" value="Genomic_DNA"/>
</dbReference>
<keyword evidence="1" id="KW-0472">Membrane</keyword>
<keyword evidence="1" id="KW-0812">Transmembrane</keyword>
<accession>A0A1H7YQM8</accession>
<dbReference type="Proteomes" id="UP000199158">
    <property type="component" value="Unassembled WGS sequence"/>
</dbReference>
<reference evidence="2 3" key="1">
    <citation type="submission" date="2016-10" db="EMBL/GenBank/DDBJ databases">
        <authorList>
            <person name="de Groot N.N."/>
        </authorList>
    </citation>
    <scope>NUCLEOTIDE SEQUENCE [LARGE SCALE GENOMIC DNA]</scope>
    <source>
        <strain evidence="2 3">CGMCC 1.5070</strain>
    </source>
</reference>
<dbReference type="AlphaFoldDB" id="A0A1H7YQM8"/>
<organism evidence="2 3">
    <name type="scientific">Hydrogenoanaerobacterium saccharovorans</name>
    <dbReference type="NCBI Taxonomy" id="474960"/>
    <lineage>
        <taxon>Bacteria</taxon>
        <taxon>Bacillati</taxon>
        <taxon>Bacillota</taxon>
        <taxon>Clostridia</taxon>
        <taxon>Eubacteriales</taxon>
        <taxon>Oscillospiraceae</taxon>
        <taxon>Hydrogenoanaerobacterium</taxon>
    </lineage>
</organism>
<evidence type="ECO:0000313" key="3">
    <source>
        <dbReference type="Proteomes" id="UP000199158"/>
    </source>
</evidence>
<dbReference type="RefSeq" id="WP_092750721.1">
    <property type="nucleotide sequence ID" value="NZ_FOCG01000001.1"/>
</dbReference>